<dbReference type="PANTHER" id="PTHR11926:SF774">
    <property type="entry name" value="UDP-GLYCOSYLTRANSFERASE 85A1-RELATED"/>
    <property type="match status" value="1"/>
</dbReference>
<dbReference type="OMA" id="IDTHMPA"/>
<dbReference type="PANTHER" id="PTHR11926">
    <property type="entry name" value="GLUCOSYL/GLUCURONOSYL TRANSFERASES"/>
    <property type="match status" value="1"/>
</dbReference>
<keyword evidence="3" id="KW-0328">Glycosyltransferase</keyword>
<dbReference type="Gene3D" id="3.40.50.2000">
    <property type="entry name" value="Glycogen Phosphorylase B"/>
    <property type="match status" value="2"/>
</dbReference>
<dbReference type="AlphaFoldDB" id="A0A8T2SN74"/>
<evidence type="ECO:0000256" key="4">
    <source>
        <dbReference type="RuleBase" id="RU362057"/>
    </source>
</evidence>
<dbReference type="FunFam" id="3.40.50.2000:FF:000056">
    <property type="entry name" value="Glycosyltransferase"/>
    <property type="match status" value="1"/>
</dbReference>
<keyword evidence="6" id="KW-1185">Reference proteome</keyword>
<organism evidence="5 6">
    <name type="scientific">Ceratopteris richardii</name>
    <name type="common">Triangle waterfern</name>
    <dbReference type="NCBI Taxonomy" id="49495"/>
    <lineage>
        <taxon>Eukaryota</taxon>
        <taxon>Viridiplantae</taxon>
        <taxon>Streptophyta</taxon>
        <taxon>Embryophyta</taxon>
        <taxon>Tracheophyta</taxon>
        <taxon>Polypodiopsida</taxon>
        <taxon>Polypodiidae</taxon>
        <taxon>Polypodiales</taxon>
        <taxon>Pteridineae</taxon>
        <taxon>Pteridaceae</taxon>
        <taxon>Parkerioideae</taxon>
        <taxon>Ceratopteris</taxon>
    </lineage>
</organism>
<keyword evidence="2 3" id="KW-0808">Transferase</keyword>
<dbReference type="Proteomes" id="UP000825935">
    <property type="component" value="Chromosome 18"/>
</dbReference>
<dbReference type="PROSITE" id="PS00375">
    <property type="entry name" value="UDPGT"/>
    <property type="match status" value="1"/>
</dbReference>
<sequence>MVPASASEKGRVHAVVVPYPAQGHINPCMQFAKWLASQGFTITFVNTDHNHARILASQSHHSSVWEAEGLDIRFASIPDGLPDHHDRMVDFAILSKAIDTHMPAHFEALVAGLCSSDASRPTCIVSDLFMNFTQDVANKFGLPRVAVWCQSAASFAIHVHMPTISSQGYLPVTDDSKLDPITSIPGHPPLLPKDLPSFFQDADFSNYMYNFKLRPFQRLQEAKSILINTFDDLERDVLKALKDDKINIFAAGPFLPPALLSKEDSRDNRTGTGLWPEDQECITWLENQKESSVLFISFGSIASLSDIQFKELVLGLEASQKPILWAIRPNLKDSIESVLPKSFLESDHVYLTSWVPQALILSHKNVGGFLTHGGWNSTLESLSFGVPTIVWPYFADQMLNRKWIVEEWKTGKGFQAAHSGLIARDEVERMIRLLMEGKEGHEMRQRARKLSQAARNAVQEDGSSYVNVKNTLRALLSS</sequence>
<protein>
    <recommendedName>
        <fullName evidence="4">Glycosyltransferase</fullName>
        <ecNumber evidence="4">2.4.1.-</ecNumber>
    </recommendedName>
</protein>
<comment type="similarity">
    <text evidence="1 3">Belongs to the UDP-glycosyltransferase family.</text>
</comment>
<accession>A0A8T2SN74</accession>
<dbReference type="InterPro" id="IPR035595">
    <property type="entry name" value="UDP_glycos_trans_CS"/>
</dbReference>
<dbReference type="InterPro" id="IPR002213">
    <property type="entry name" value="UDP_glucos_trans"/>
</dbReference>
<dbReference type="EMBL" id="CM035423">
    <property type="protein sequence ID" value="KAH7365355.1"/>
    <property type="molecule type" value="Genomic_DNA"/>
</dbReference>
<dbReference type="OrthoDB" id="5835829at2759"/>
<evidence type="ECO:0000256" key="3">
    <source>
        <dbReference type="RuleBase" id="RU003718"/>
    </source>
</evidence>
<dbReference type="GO" id="GO:0080043">
    <property type="term" value="F:quercetin 3-O-glucosyltransferase activity"/>
    <property type="evidence" value="ECO:0007669"/>
    <property type="project" value="TreeGrafter"/>
</dbReference>
<dbReference type="Pfam" id="PF00201">
    <property type="entry name" value="UDPGT"/>
    <property type="match status" value="1"/>
</dbReference>
<evidence type="ECO:0000313" key="6">
    <source>
        <dbReference type="Proteomes" id="UP000825935"/>
    </source>
</evidence>
<dbReference type="CDD" id="cd03784">
    <property type="entry name" value="GT1_Gtf-like"/>
    <property type="match status" value="1"/>
</dbReference>
<comment type="caution">
    <text evidence="5">The sequence shown here is derived from an EMBL/GenBank/DDBJ whole genome shotgun (WGS) entry which is preliminary data.</text>
</comment>
<evidence type="ECO:0000256" key="2">
    <source>
        <dbReference type="ARBA" id="ARBA00022679"/>
    </source>
</evidence>
<gene>
    <name evidence="5" type="ORF">KP509_18G022700</name>
</gene>
<evidence type="ECO:0000256" key="1">
    <source>
        <dbReference type="ARBA" id="ARBA00009995"/>
    </source>
</evidence>
<proteinExistence type="inferred from homology"/>
<name>A0A8T2SN74_CERRI</name>
<dbReference type="SUPFAM" id="SSF53756">
    <property type="entry name" value="UDP-Glycosyltransferase/glycogen phosphorylase"/>
    <property type="match status" value="1"/>
</dbReference>
<evidence type="ECO:0000313" key="5">
    <source>
        <dbReference type="EMBL" id="KAH7365355.1"/>
    </source>
</evidence>
<reference evidence="5" key="1">
    <citation type="submission" date="2021-08" db="EMBL/GenBank/DDBJ databases">
        <title>WGS assembly of Ceratopteris richardii.</title>
        <authorList>
            <person name="Marchant D.B."/>
            <person name="Chen G."/>
            <person name="Jenkins J."/>
            <person name="Shu S."/>
            <person name="Leebens-Mack J."/>
            <person name="Grimwood J."/>
            <person name="Schmutz J."/>
            <person name="Soltis P."/>
            <person name="Soltis D."/>
            <person name="Chen Z.-H."/>
        </authorList>
    </citation>
    <scope>NUCLEOTIDE SEQUENCE</scope>
    <source>
        <strain evidence="5">Whitten #5841</strain>
        <tissue evidence="5">Leaf</tissue>
    </source>
</reference>
<dbReference type="GO" id="GO:0080044">
    <property type="term" value="F:quercetin 7-O-glucosyltransferase activity"/>
    <property type="evidence" value="ECO:0007669"/>
    <property type="project" value="TreeGrafter"/>
</dbReference>
<dbReference type="EC" id="2.4.1.-" evidence="4"/>